<dbReference type="GO" id="GO:0071555">
    <property type="term" value="P:cell wall organization"/>
    <property type="evidence" value="ECO:0007669"/>
    <property type="project" value="UniProtKB-KW"/>
</dbReference>
<evidence type="ECO:0000313" key="20">
    <source>
        <dbReference type="Proteomes" id="UP000683000"/>
    </source>
</evidence>
<evidence type="ECO:0000256" key="1">
    <source>
        <dbReference type="ARBA" id="ARBA00004401"/>
    </source>
</evidence>
<evidence type="ECO:0000256" key="4">
    <source>
        <dbReference type="ARBA" id="ARBA00022692"/>
    </source>
</evidence>
<dbReference type="InterPro" id="IPR001547">
    <property type="entry name" value="Glyco_hydro_5"/>
</dbReference>
<reference evidence="19" key="1">
    <citation type="submission" date="2021-03" db="EMBL/GenBank/DDBJ databases">
        <title>Evolutionary innovations through gain and loss of genes in the ectomycorrhizal Boletales.</title>
        <authorList>
            <person name="Wu G."/>
            <person name="Miyauchi S."/>
            <person name="Morin E."/>
            <person name="Yang Z.-L."/>
            <person name="Xu J."/>
            <person name="Martin F.M."/>
        </authorList>
    </citation>
    <scope>NUCLEOTIDE SEQUENCE</scope>
    <source>
        <strain evidence="19">BR01</strain>
    </source>
</reference>
<sequence>MSRSQGTRSPHIPYDPLPLAHDSRNSVYRDPPSPLASSFESTPVEMTSFLEDNTMPPRFLPAARHLEGGNEYRDSFLSHHTFQTAQSAPNSSVYALQHDSGTEFTEYRDDPASGTPDLRAEPSRYLAEKRTAYSSPRTKSKRAIIIFASIVAAIIVIVAVAVPVFLVWQSGRCHRWNGTTITTANGTTFTYINPFGGTWYWDSNDPFNNNAQPNSWTPPLNQSFKLGTDKIFGFVIFEIVSASPSDRYCHYSVNLGGWLVTEPFMQVFHVPALYEKYQSTTPQAVDEWTLSQAMAADTPSGGLSQLETHYQTFITEQDFADIAGAGLNFVRIPLPYWAIETRSGEPFLPKTSWKYFLKAIQWARKYGIRINLDFHSLPGSQNGWNHSGKLGSINVLNGPMGFANAQRSLDYIRIIAEFISQPEYRDVVVIFGITNEPQGPIVGQDALSRYYFQAYQNVRLASGVGEGKGPYVSLHDGFFVLSDWAGFMPNADRIALDDHPYICFDAQSDAPISSYAQTPCNTWASNFNTSMGAFGLTTAGEFSNAVTDCGLWVNGVGLGTRYEGTYTGNWPVVGSCTPWIDYQNWNTATKTGTMNFALASMDALQNWFFWTWKIGASSSSGVVESPQWSYSLGLQNGWMPLDPRTASGTCADKGIWSPPLQAWQTGGAGAGQIPASISQEYAWPPATISNAGAVTSLPSYTPTGTVATLPPPTFTVSSGKSANAGDGWQNPSDTAGEMVAIATCSYLNPWIGPSAAPPSPLCQSANSGRAVARSQITPGPKVP</sequence>
<evidence type="ECO:0000256" key="16">
    <source>
        <dbReference type="SAM" id="MobiDB-lite"/>
    </source>
</evidence>
<evidence type="ECO:0000256" key="5">
    <source>
        <dbReference type="ARBA" id="ARBA00022801"/>
    </source>
</evidence>
<evidence type="ECO:0000256" key="3">
    <source>
        <dbReference type="ARBA" id="ARBA00022475"/>
    </source>
</evidence>
<keyword evidence="9" id="KW-0325">Glycoprotein</keyword>
<keyword evidence="7 17" id="KW-1133">Transmembrane helix</keyword>
<name>A0A8I2YW02_9AGAM</name>
<dbReference type="SUPFAM" id="SSF51445">
    <property type="entry name" value="(Trans)glycosidases"/>
    <property type="match status" value="1"/>
</dbReference>
<keyword evidence="6" id="KW-0735">Signal-anchor</keyword>
<keyword evidence="4 17" id="KW-0812">Transmembrane</keyword>
<evidence type="ECO:0000256" key="17">
    <source>
        <dbReference type="SAM" id="Phobius"/>
    </source>
</evidence>
<organism evidence="19 20">
    <name type="scientific">Boletus reticuloceps</name>
    <dbReference type="NCBI Taxonomy" id="495285"/>
    <lineage>
        <taxon>Eukaryota</taxon>
        <taxon>Fungi</taxon>
        <taxon>Dikarya</taxon>
        <taxon>Basidiomycota</taxon>
        <taxon>Agaricomycotina</taxon>
        <taxon>Agaricomycetes</taxon>
        <taxon>Agaricomycetidae</taxon>
        <taxon>Boletales</taxon>
        <taxon>Boletineae</taxon>
        <taxon>Boletaceae</taxon>
        <taxon>Boletoideae</taxon>
        <taxon>Boletus</taxon>
    </lineage>
</organism>
<dbReference type="GO" id="GO:0009251">
    <property type="term" value="P:glucan catabolic process"/>
    <property type="evidence" value="ECO:0007669"/>
    <property type="project" value="TreeGrafter"/>
</dbReference>
<evidence type="ECO:0000256" key="7">
    <source>
        <dbReference type="ARBA" id="ARBA00022989"/>
    </source>
</evidence>
<feature type="domain" description="Glycoside hydrolase family 5" evidence="18">
    <location>
        <begin position="302"/>
        <end position="460"/>
    </location>
</feature>
<evidence type="ECO:0000256" key="12">
    <source>
        <dbReference type="ARBA" id="ARBA00036824"/>
    </source>
</evidence>
<dbReference type="GO" id="GO:0005886">
    <property type="term" value="C:plasma membrane"/>
    <property type="evidence" value="ECO:0007669"/>
    <property type="project" value="UniProtKB-SubCell"/>
</dbReference>
<dbReference type="GO" id="GO:0009986">
    <property type="term" value="C:cell surface"/>
    <property type="evidence" value="ECO:0007669"/>
    <property type="project" value="TreeGrafter"/>
</dbReference>
<evidence type="ECO:0000256" key="2">
    <source>
        <dbReference type="ARBA" id="ARBA00005641"/>
    </source>
</evidence>
<dbReference type="PANTHER" id="PTHR31297:SF34">
    <property type="entry name" value="GLUCAN 1,3-BETA-GLUCOSIDASE 2"/>
    <property type="match status" value="1"/>
</dbReference>
<accession>A0A8I2YW02</accession>
<dbReference type="PANTHER" id="PTHR31297">
    <property type="entry name" value="GLUCAN ENDO-1,6-BETA-GLUCOSIDASE B"/>
    <property type="match status" value="1"/>
</dbReference>
<dbReference type="InterPro" id="IPR050386">
    <property type="entry name" value="Glycosyl_hydrolase_5"/>
</dbReference>
<evidence type="ECO:0000256" key="13">
    <source>
        <dbReference type="ARBA" id="ARBA00037126"/>
    </source>
</evidence>
<evidence type="ECO:0000256" key="14">
    <source>
        <dbReference type="ARBA" id="ARBA00038929"/>
    </source>
</evidence>
<keyword evidence="3" id="KW-1003">Cell membrane</keyword>
<evidence type="ECO:0000256" key="10">
    <source>
        <dbReference type="ARBA" id="ARBA00023295"/>
    </source>
</evidence>
<dbReference type="GO" id="GO:0004338">
    <property type="term" value="F:glucan exo-1,3-beta-glucosidase activity"/>
    <property type="evidence" value="ECO:0007669"/>
    <property type="project" value="UniProtKB-EC"/>
</dbReference>
<evidence type="ECO:0000256" key="9">
    <source>
        <dbReference type="ARBA" id="ARBA00023180"/>
    </source>
</evidence>
<keyword evidence="20" id="KW-1185">Reference proteome</keyword>
<dbReference type="AlphaFoldDB" id="A0A8I2YW02"/>
<dbReference type="GO" id="GO:0005576">
    <property type="term" value="C:extracellular region"/>
    <property type="evidence" value="ECO:0007669"/>
    <property type="project" value="TreeGrafter"/>
</dbReference>
<comment type="caution">
    <text evidence="19">The sequence shown here is derived from an EMBL/GenBank/DDBJ whole genome shotgun (WGS) entry which is preliminary data.</text>
</comment>
<dbReference type="InterPro" id="IPR017853">
    <property type="entry name" value="GH"/>
</dbReference>
<keyword evidence="10" id="KW-0326">Glycosidase</keyword>
<dbReference type="Pfam" id="PF00150">
    <property type="entry name" value="Cellulase"/>
    <property type="match status" value="1"/>
</dbReference>
<evidence type="ECO:0000256" key="11">
    <source>
        <dbReference type="ARBA" id="ARBA00023316"/>
    </source>
</evidence>
<dbReference type="OrthoDB" id="62120at2759"/>
<keyword evidence="5 19" id="KW-0378">Hydrolase</keyword>
<gene>
    <name evidence="19" type="ORF">JVT61DRAFT_11500</name>
</gene>
<dbReference type="FunFam" id="3.20.20.80:FF:000033">
    <property type="entry name" value="Glucan 1,3-beta-glucosidase A"/>
    <property type="match status" value="1"/>
</dbReference>
<dbReference type="EMBL" id="JAGFBS010000005">
    <property type="protein sequence ID" value="KAG6379064.1"/>
    <property type="molecule type" value="Genomic_DNA"/>
</dbReference>
<protein>
    <recommendedName>
        <fullName evidence="14">glucan 1,3-beta-glucosidase</fullName>
        <ecNumber evidence="14">3.2.1.58</ecNumber>
    </recommendedName>
    <alternativeName>
        <fullName evidence="15">Exo-1,3-beta-glucanase D</fullName>
    </alternativeName>
</protein>
<keyword evidence="8 17" id="KW-0472">Membrane</keyword>
<feature type="region of interest" description="Disordered" evidence="16">
    <location>
        <begin position="711"/>
        <end position="731"/>
    </location>
</feature>
<comment type="catalytic activity">
    <reaction evidence="12">
        <text>Successive hydrolysis of beta-D-glucose units from the non-reducing ends of (1-&gt;3)-beta-D-glucans, releasing alpha-glucose.</text>
        <dbReference type="EC" id="3.2.1.58"/>
    </reaction>
</comment>
<proteinExistence type="inferred from homology"/>
<feature type="transmembrane region" description="Helical" evidence="17">
    <location>
        <begin position="143"/>
        <end position="168"/>
    </location>
</feature>
<evidence type="ECO:0000256" key="8">
    <source>
        <dbReference type="ARBA" id="ARBA00023136"/>
    </source>
</evidence>
<evidence type="ECO:0000256" key="15">
    <source>
        <dbReference type="ARBA" id="ARBA00041260"/>
    </source>
</evidence>
<dbReference type="EC" id="3.2.1.58" evidence="14"/>
<dbReference type="Proteomes" id="UP000683000">
    <property type="component" value="Unassembled WGS sequence"/>
</dbReference>
<comment type="similarity">
    <text evidence="2">Belongs to the glycosyl hydrolase 5 (cellulase A) family.</text>
</comment>
<evidence type="ECO:0000259" key="18">
    <source>
        <dbReference type="Pfam" id="PF00150"/>
    </source>
</evidence>
<comment type="function">
    <text evidence="13">Glucosidase involved in the degradation of cellulosic biomass. Active on lichenan.</text>
</comment>
<dbReference type="Gene3D" id="3.20.20.80">
    <property type="entry name" value="Glycosidases"/>
    <property type="match status" value="1"/>
</dbReference>
<feature type="region of interest" description="Disordered" evidence="16">
    <location>
        <begin position="1"/>
        <end position="40"/>
    </location>
</feature>
<keyword evidence="11" id="KW-0961">Cell wall biogenesis/degradation</keyword>
<feature type="region of interest" description="Disordered" evidence="16">
    <location>
        <begin position="759"/>
        <end position="783"/>
    </location>
</feature>
<evidence type="ECO:0000256" key="6">
    <source>
        <dbReference type="ARBA" id="ARBA00022968"/>
    </source>
</evidence>
<comment type="subcellular location">
    <subcellularLocation>
        <location evidence="1">Cell membrane</location>
        <topology evidence="1">Single-pass type II membrane protein</topology>
    </subcellularLocation>
</comment>
<evidence type="ECO:0000313" key="19">
    <source>
        <dbReference type="EMBL" id="KAG6379064.1"/>
    </source>
</evidence>